<reference evidence="3" key="1">
    <citation type="journal article" date="2023" name="Nat. Commun.">
        <title>Diploid and tetraploid genomes of Acorus and the evolution of monocots.</title>
        <authorList>
            <person name="Ma L."/>
            <person name="Liu K.W."/>
            <person name="Li Z."/>
            <person name="Hsiao Y.Y."/>
            <person name="Qi Y."/>
            <person name="Fu T."/>
            <person name="Tang G.D."/>
            <person name="Zhang D."/>
            <person name="Sun W.H."/>
            <person name="Liu D.K."/>
            <person name="Li Y."/>
            <person name="Chen G.Z."/>
            <person name="Liu X.D."/>
            <person name="Liao X.Y."/>
            <person name="Jiang Y.T."/>
            <person name="Yu X."/>
            <person name="Hao Y."/>
            <person name="Huang J."/>
            <person name="Zhao X.W."/>
            <person name="Ke S."/>
            <person name="Chen Y.Y."/>
            <person name="Wu W.L."/>
            <person name="Hsu J.L."/>
            <person name="Lin Y.F."/>
            <person name="Huang M.D."/>
            <person name="Li C.Y."/>
            <person name="Huang L."/>
            <person name="Wang Z.W."/>
            <person name="Zhao X."/>
            <person name="Zhong W.Y."/>
            <person name="Peng D.H."/>
            <person name="Ahmad S."/>
            <person name="Lan S."/>
            <person name="Zhang J.S."/>
            <person name="Tsai W.C."/>
            <person name="Van de Peer Y."/>
            <person name="Liu Z.J."/>
        </authorList>
    </citation>
    <scope>NUCLEOTIDE SEQUENCE</scope>
    <source>
        <strain evidence="3">SCP</strain>
    </source>
</reference>
<dbReference type="EMBL" id="JAUJYN010000006">
    <property type="protein sequence ID" value="KAK1268164.1"/>
    <property type="molecule type" value="Genomic_DNA"/>
</dbReference>
<keyword evidence="2" id="KW-1133">Transmembrane helix</keyword>
<feature type="transmembrane region" description="Helical" evidence="2">
    <location>
        <begin position="145"/>
        <end position="162"/>
    </location>
</feature>
<keyword evidence="2" id="KW-0812">Transmembrane</keyword>
<organism evidence="3 4">
    <name type="scientific">Acorus gramineus</name>
    <name type="common">Dwarf sweet flag</name>
    <dbReference type="NCBI Taxonomy" id="55184"/>
    <lineage>
        <taxon>Eukaryota</taxon>
        <taxon>Viridiplantae</taxon>
        <taxon>Streptophyta</taxon>
        <taxon>Embryophyta</taxon>
        <taxon>Tracheophyta</taxon>
        <taxon>Spermatophyta</taxon>
        <taxon>Magnoliopsida</taxon>
        <taxon>Liliopsida</taxon>
        <taxon>Acoraceae</taxon>
        <taxon>Acorus</taxon>
    </lineage>
</organism>
<evidence type="ECO:0000256" key="2">
    <source>
        <dbReference type="SAM" id="Phobius"/>
    </source>
</evidence>
<dbReference type="PANTHER" id="PTHR34543:SF1">
    <property type="entry name" value="PROTEIN ABA DEFICIENT 4, CHLOROPLASTIC"/>
    <property type="match status" value="1"/>
</dbReference>
<dbReference type="PANTHER" id="PTHR34543">
    <property type="entry name" value="PROTEIN ABA DEFICIENT 4, CHLOROPLASTIC"/>
    <property type="match status" value="1"/>
</dbReference>
<reference evidence="3" key="2">
    <citation type="submission" date="2023-06" db="EMBL/GenBank/DDBJ databases">
        <authorList>
            <person name="Ma L."/>
            <person name="Liu K.-W."/>
            <person name="Li Z."/>
            <person name="Hsiao Y.-Y."/>
            <person name="Qi Y."/>
            <person name="Fu T."/>
            <person name="Tang G."/>
            <person name="Zhang D."/>
            <person name="Sun W.-H."/>
            <person name="Liu D.-K."/>
            <person name="Li Y."/>
            <person name="Chen G.-Z."/>
            <person name="Liu X.-D."/>
            <person name="Liao X.-Y."/>
            <person name="Jiang Y.-T."/>
            <person name="Yu X."/>
            <person name="Hao Y."/>
            <person name="Huang J."/>
            <person name="Zhao X.-W."/>
            <person name="Ke S."/>
            <person name="Chen Y.-Y."/>
            <person name="Wu W.-L."/>
            <person name="Hsu J.-L."/>
            <person name="Lin Y.-F."/>
            <person name="Huang M.-D."/>
            <person name="Li C.-Y."/>
            <person name="Huang L."/>
            <person name="Wang Z.-W."/>
            <person name="Zhao X."/>
            <person name="Zhong W.-Y."/>
            <person name="Peng D.-H."/>
            <person name="Ahmad S."/>
            <person name="Lan S."/>
            <person name="Zhang J.-S."/>
            <person name="Tsai W.-C."/>
            <person name="Van De Peer Y."/>
            <person name="Liu Z.-J."/>
        </authorList>
    </citation>
    <scope>NUCLEOTIDE SEQUENCE</scope>
    <source>
        <strain evidence="3">SCP</strain>
        <tissue evidence="3">Leaves</tissue>
    </source>
</reference>
<evidence type="ECO:0000256" key="1">
    <source>
        <dbReference type="SAM" id="MobiDB-lite"/>
    </source>
</evidence>
<keyword evidence="2" id="KW-0472">Membrane</keyword>
<dbReference type="Proteomes" id="UP001179952">
    <property type="component" value="Unassembled WGS sequence"/>
</dbReference>
<evidence type="ECO:0000313" key="4">
    <source>
        <dbReference type="Proteomes" id="UP001179952"/>
    </source>
</evidence>
<feature type="transmembrane region" description="Helical" evidence="2">
    <location>
        <begin position="103"/>
        <end position="125"/>
    </location>
</feature>
<dbReference type="AlphaFoldDB" id="A0AAV9AV69"/>
<evidence type="ECO:0000313" key="3">
    <source>
        <dbReference type="EMBL" id="KAK1268164.1"/>
    </source>
</evidence>
<sequence length="175" mass="19421">MGSLLKVNQSWHPRLHRPTTGRQRSSTYALMGVDSEIFGQNSVKIGRRLGSQWSFVGGSRVVRPTLSRYPTHRKGFILSASYFVDLSQSEQVRTQDGITTSQIANSVFTLGTVAVLPFYTLMVLAPNAQLVFHDGLENKVETRHSVSLCLLFCPIGIVSHSITKALNRRTADDTE</sequence>
<keyword evidence="4" id="KW-1185">Reference proteome</keyword>
<protein>
    <submittedName>
        <fullName evidence="3">Uncharacterized protein</fullName>
    </submittedName>
</protein>
<feature type="compositionally biased region" description="Polar residues" evidence="1">
    <location>
        <begin position="1"/>
        <end position="11"/>
    </location>
</feature>
<proteinExistence type="predicted"/>
<accession>A0AAV9AV69</accession>
<comment type="caution">
    <text evidence="3">The sequence shown here is derived from an EMBL/GenBank/DDBJ whole genome shotgun (WGS) entry which is preliminary data.</text>
</comment>
<feature type="region of interest" description="Disordered" evidence="1">
    <location>
        <begin position="1"/>
        <end position="23"/>
    </location>
</feature>
<name>A0AAV9AV69_ACOGR</name>
<gene>
    <name evidence="3" type="ORF">QJS04_geneDACA017667</name>
</gene>